<evidence type="ECO:0000256" key="1">
    <source>
        <dbReference type="PROSITE-ProRule" id="PRU00285"/>
    </source>
</evidence>
<dbReference type="EMBL" id="CAJOBI010033991">
    <property type="protein sequence ID" value="CAF4288483.1"/>
    <property type="molecule type" value="Genomic_DNA"/>
</dbReference>
<dbReference type="InterPro" id="IPR008978">
    <property type="entry name" value="HSP20-like_chaperone"/>
</dbReference>
<dbReference type="GO" id="GO:0009408">
    <property type="term" value="P:response to heat"/>
    <property type="evidence" value="ECO:0007669"/>
    <property type="project" value="TreeGrafter"/>
</dbReference>
<dbReference type="AlphaFoldDB" id="A0A815BNP2"/>
<dbReference type="InterPro" id="IPR001436">
    <property type="entry name" value="Alpha-crystallin/sHSP_animal"/>
</dbReference>
<dbReference type="GO" id="GO:0042026">
    <property type="term" value="P:protein refolding"/>
    <property type="evidence" value="ECO:0007669"/>
    <property type="project" value="TreeGrafter"/>
</dbReference>
<dbReference type="GO" id="GO:0051082">
    <property type="term" value="F:unfolded protein binding"/>
    <property type="evidence" value="ECO:0007669"/>
    <property type="project" value="TreeGrafter"/>
</dbReference>
<comment type="caution">
    <text evidence="5">The sequence shown here is derived from an EMBL/GenBank/DDBJ whole genome shotgun (WGS) entry which is preliminary data.</text>
</comment>
<evidence type="ECO:0000313" key="10">
    <source>
        <dbReference type="Proteomes" id="UP000663834"/>
    </source>
</evidence>
<dbReference type="Proteomes" id="UP000676336">
    <property type="component" value="Unassembled WGS sequence"/>
</dbReference>
<gene>
    <name evidence="4" type="ORF">CJN711_LOCUS9146</name>
    <name evidence="5" type="ORF">KQP761_LOCUS3347</name>
    <name evidence="6" type="ORF">MBJ925_LOCUS10996</name>
    <name evidence="8" type="ORF">OVN521_LOCUS29571</name>
    <name evidence="9" type="ORF">SMN809_LOCUS25559</name>
    <name evidence="7" type="ORF">WKI299_LOCUS10989</name>
</gene>
<evidence type="ECO:0000313" key="5">
    <source>
        <dbReference type="EMBL" id="CAF1272228.1"/>
    </source>
</evidence>
<dbReference type="Proteomes" id="UP000663856">
    <property type="component" value="Unassembled WGS sequence"/>
</dbReference>
<proteinExistence type="inferred from homology"/>
<accession>A0A815BNP2</accession>
<dbReference type="EMBL" id="CAJNRE010004686">
    <property type="protein sequence ID" value="CAF2038060.1"/>
    <property type="molecule type" value="Genomic_DNA"/>
</dbReference>
<dbReference type="EMBL" id="CAJNOW010000326">
    <property type="protein sequence ID" value="CAF1272228.1"/>
    <property type="molecule type" value="Genomic_DNA"/>
</dbReference>
<dbReference type="GO" id="GO:0005634">
    <property type="term" value="C:nucleus"/>
    <property type="evidence" value="ECO:0007669"/>
    <property type="project" value="TreeGrafter"/>
</dbReference>
<dbReference type="Proteomes" id="UP000663855">
    <property type="component" value="Unassembled WGS sequence"/>
</dbReference>
<comment type="similarity">
    <text evidence="1 2">Belongs to the small heat shock protein (HSP20) family.</text>
</comment>
<dbReference type="OrthoDB" id="1431247at2759"/>
<evidence type="ECO:0000313" key="11">
    <source>
        <dbReference type="Proteomes" id="UP000663866"/>
    </source>
</evidence>
<protein>
    <recommendedName>
        <fullName evidence="3">SHSP domain-containing protein</fullName>
    </recommendedName>
</protein>
<dbReference type="Gene3D" id="2.60.40.790">
    <property type="match status" value="2"/>
</dbReference>
<dbReference type="EMBL" id="CAJNOV010003502">
    <property type="protein sequence ID" value="CAF1143100.1"/>
    <property type="molecule type" value="Genomic_DNA"/>
</dbReference>
<dbReference type="Proteomes" id="UP000663824">
    <property type="component" value="Unassembled WGS sequence"/>
</dbReference>
<organism evidence="5 10">
    <name type="scientific">Rotaria magnacalcarata</name>
    <dbReference type="NCBI Taxonomy" id="392030"/>
    <lineage>
        <taxon>Eukaryota</taxon>
        <taxon>Metazoa</taxon>
        <taxon>Spiralia</taxon>
        <taxon>Gnathifera</taxon>
        <taxon>Rotifera</taxon>
        <taxon>Eurotatoria</taxon>
        <taxon>Bdelloidea</taxon>
        <taxon>Philodinida</taxon>
        <taxon>Philodinidae</taxon>
        <taxon>Rotaria</taxon>
    </lineage>
</organism>
<dbReference type="CDD" id="cd06526">
    <property type="entry name" value="metazoan_ACD"/>
    <property type="match status" value="2"/>
</dbReference>
<dbReference type="Proteomes" id="UP000663834">
    <property type="component" value="Unassembled WGS sequence"/>
</dbReference>
<dbReference type="PROSITE" id="PS01031">
    <property type="entry name" value="SHSP"/>
    <property type="match status" value="2"/>
</dbReference>
<evidence type="ECO:0000313" key="9">
    <source>
        <dbReference type="EMBL" id="CAF4288483.1"/>
    </source>
</evidence>
<feature type="domain" description="SHSP" evidence="3">
    <location>
        <begin position="42"/>
        <end position="155"/>
    </location>
</feature>
<dbReference type="Proteomes" id="UP000663866">
    <property type="component" value="Unassembled WGS sequence"/>
</dbReference>
<evidence type="ECO:0000256" key="2">
    <source>
        <dbReference type="RuleBase" id="RU003616"/>
    </source>
</evidence>
<dbReference type="GO" id="GO:0005737">
    <property type="term" value="C:cytoplasm"/>
    <property type="evidence" value="ECO:0007669"/>
    <property type="project" value="TreeGrafter"/>
</dbReference>
<sequence length="276" mass="32208">MSFLPIHRHRVFGDPFQELFGNQLVFFDPWKDYKATEMILPSLFRWINEPLCFTRRRLKSRLNENFRVQINVDGFNPETIQTKIEGKKLIVQAKHEDRQADGDFDCREMRKSYDLPEHADVNNVVSFVTSNNMLVIEVPIRDPEVERKLVEAQAEASKEVAQFGQYRDPIFDHIGFLDNCGFHQRIVEIDDKGQKQLQILLPMKNIKPNMVNVSVKDNQLTVQCESSYKDETCKERSFFRKLITLPPGTQVDQLQSQITDNGELKIEAPYVETTQQ</sequence>
<evidence type="ECO:0000259" key="3">
    <source>
        <dbReference type="PROSITE" id="PS01031"/>
    </source>
</evidence>
<dbReference type="SUPFAM" id="SSF49764">
    <property type="entry name" value="HSP20-like chaperones"/>
    <property type="match status" value="2"/>
</dbReference>
<dbReference type="InterPro" id="IPR002068">
    <property type="entry name" value="A-crystallin/Hsp20_dom"/>
</dbReference>
<dbReference type="EMBL" id="CAJNRF010004000">
    <property type="protein sequence ID" value="CAF2054888.1"/>
    <property type="molecule type" value="Genomic_DNA"/>
</dbReference>
<name>A0A815BNP2_9BILA</name>
<evidence type="ECO:0000313" key="4">
    <source>
        <dbReference type="EMBL" id="CAF1143100.1"/>
    </source>
</evidence>
<dbReference type="Pfam" id="PF00011">
    <property type="entry name" value="HSP20"/>
    <property type="match status" value="2"/>
</dbReference>
<feature type="domain" description="SHSP" evidence="3">
    <location>
        <begin position="177"/>
        <end position="276"/>
    </location>
</feature>
<dbReference type="PANTHER" id="PTHR45640">
    <property type="entry name" value="HEAT SHOCK PROTEIN HSP-12.2-RELATED"/>
    <property type="match status" value="1"/>
</dbReference>
<dbReference type="PANTHER" id="PTHR45640:SF26">
    <property type="entry name" value="RE23625P"/>
    <property type="match status" value="1"/>
</dbReference>
<evidence type="ECO:0000313" key="7">
    <source>
        <dbReference type="EMBL" id="CAF2054888.1"/>
    </source>
</evidence>
<evidence type="ECO:0000313" key="8">
    <source>
        <dbReference type="EMBL" id="CAF4261222.1"/>
    </source>
</evidence>
<reference evidence="5" key="1">
    <citation type="submission" date="2021-02" db="EMBL/GenBank/DDBJ databases">
        <authorList>
            <person name="Nowell W R."/>
        </authorList>
    </citation>
    <scope>NUCLEOTIDE SEQUENCE</scope>
</reference>
<dbReference type="EMBL" id="CAJOBG010009205">
    <property type="protein sequence ID" value="CAF4261222.1"/>
    <property type="molecule type" value="Genomic_DNA"/>
</dbReference>
<keyword evidence="11" id="KW-1185">Reference proteome</keyword>
<evidence type="ECO:0000313" key="6">
    <source>
        <dbReference type="EMBL" id="CAF2038060.1"/>
    </source>
</evidence>